<proteinExistence type="inferred from homology"/>
<keyword evidence="5" id="KW-0472">Membrane</keyword>
<evidence type="ECO:0000259" key="10">
    <source>
        <dbReference type="Pfam" id="PF25198"/>
    </source>
</evidence>
<evidence type="ECO:0000256" key="5">
    <source>
        <dbReference type="ARBA" id="ARBA00023136"/>
    </source>
</evidence>
<dbReference type="RefSeq" id="WP_377467489.1">
    <property type="nucleotide sequence ID" value="NZ_JBHLWN010000002.1"/>
</dbReference>
<dbReference type="EMBL" id="JBHLWN010000002">
    <property type="protein sequence ID" value="MFC0210913.1"/>
    <property type="molecule type" value="Genomic_DNA"/>
</dbReference>
<dbReference type="InterPro" id="IPR046953">
    <property type="entry name" value="Spore_GerAC-like_C"/>
</dbReference>
<protein>
    <submittedName>
        <fullName evidence="11">Ger(X)C family spore germination protein</fullName>
    </submittedName>
</protein>
<gene>
    <name evidence="11" type="ORF">ACFFK0_00360</name>
</gene>
<comment type="subcellular location">
    <subcellularLocation>
        <location evidence="1">Membrane</location>
        <topology evidence="1">Lipid-anchor</topology>
    </subcellularLocation>
</comment>
<keyword evidence="12" id="KW-1185">Reference proteome</keyword>
<keyword evidence="6" id="KW-0564">Palmitate</keyword>
<feature type="signal peptide" evidence="8">
    <location>
        <begin position="1"/>
        <end position="23"/>
    </location>
</feature>
<keyword evidence="4 8" id="KW-0732">Signal</keyword>
<dbReference type="PROSITE" id="PS51257">
    <property type="entry name" value="PROKAR_LIPOPROTEIN"/>
    <property type="match status" value="1"/>
</dbReference>
<evidence type="ECO:0000256" key="2">
    <source>
        <dbReference type="ARBA" id="ARBA00007886"/>
    </source>
</evidence>
<dbReference type="Pfam" id="PF25198">
    <property type="entry name" value="Spore_GerAC_N"/>
    <property type="match status" value="1"/>
</dbReference>
<dbReference type="Proteomes" id="UP001589776">
    <property type="component" value="Unassembled WGS sequence"/>
</dbReference>
<dbReference type="NCBIfam" id="TIGR02887">
    <property type="entry name" value="spore_ger_x_C"/>
    <property type="match status" value="1"/>
</dbReference>
<dbReference type="PANTHER" id="PTHR35789:SF1">
    <property type="entry name" value="SPORE GERMINATION PROTEIN B3"/>
    <property type="match status" value="1"/>
</dbReference>
<accession>A0ABV6DE41</accession>
<keyword evidence="3" id="KW-0309">Germination</keyword>
<evidence type="ECO:0000256" key="7">
    <source>
        <dbReference type="ARBA" id="ARBA00023288"/>
    </source>
</evidence>
<dbReference type="InterPro" id="IPR008844">
    <property type="entry name" value="Spore_GerAC-like"/>
</dbReference>
<dbReference type="Pfam" id="PF05504">
    <property type="entry name" value="Spore_GerAC"/>
    <property type="match status" value="1"/>
</dbReference>
<organism evidence="11 12">
    <name type="scientific">Paenibacillus chartarius</name>
    <dbReference type="NCBI Taxonomy" id="747481"/>
    <lineage>
        <taxon>Bacteria</taxon>
        <taxon>Bacillati</taxon>
        <taxon>Bacillota</taxon>
        <taxon>Bacilli</taxon>
        <taxon>Bacillales</taxon>
        <taxon>Paenibacillaceae</taxon>
        <taxon>Paenibacillus</taxon>
    </lineage>
</organism>
<sequence length="373" mass="42546">MKGNQLKCLILACVLAVMSVLSGCGFKDIDKRFFVVSIGVDRSDKPPAKYKVELKLAIPSSEEKFGSNLFIIVTEEAETITEAVRIMKSKVDKELDFGHAKAIVFGEKFIKDKHALSEVLDWFVRRRDIQMISWVGMGRPDAMSILMLNPQSERLPSNMIFLSFGQTGTHTSYIVSEYLFDMRRRLKERGLDPILPIIEKRSKDQIQINKVALFSKEEFVMELDSEETKILNTFYQNIGKSDVKVYDGEHTFIVSVDDIQSNIRVIRSAGGRELPRVEVAVKMNGIIEEAKHSISLSKLKSYERLTEKEIADRAQKLFNRMQKAGIDLLGIGLKYRSTHMTDQADWEQWQSQYRDIPITVQAKVKLQGTGVIE</sequence>
<evidence type="ECO:0000256" key="6">
    <source>
        <dbReference type="ARBA" id="ARBA00023139"/>
    </source>
</evidence>
<evidence type="ECO:0000313" key="11">
    <source>
        <dbReference type="EMBL" id="MFC0210913.1"/>
    </source>
</evidence>
<evidence type="ECO:0000259" key="9">
    <source>
        <dbReference type="Pfam" id="PF05504"/>
    </source>
</evidence>
<name>A0ABV6DE41_9BACL</name>
<reference evidence="11 12" key="1">
    <citation type="submission" date="2024-09" db="EMBL/GenBank/DDBJ databases">
        <authorList>
            <person name="Sun Q."/>
            <person name="Mori K."/>
        </authorList>
    </citation>
    <scope>NUCLEOTIDE SEQUENCE [LARGE SCALE GENOMIC DNA]</scope>
    <source>
        <strain evidence="11 12">CCM 7759</strain>
    </source>
</reference>
<feature type="domain" description="Spore germination protein N-terminal" evidence="10">
    <location>
        <begin position="27"/>
        <end position="199"/>
    </location>
</feature>
<feature type="chain" id="PRO_5046162271" evidence="8">
    <location>
        <begin position="24"/>
        <end position="373"/>
    </location>
</feature>
<comment type="caution">
    <text evidence="11">The sequence shown here is derived from an EMBL/GenBank/DDBJ whole genome shotgun (WGS) entry which is preliminary data.</text>
</comment>
<feature type="domain" description="Spore germination GerAC-like C-terminal" evidence="9">
    <location>
        <begin position="210"/>
        <end position="370"/>
    </location>
</feature>
<dbReference type="PANTHER" id="PTHR35789">
    <property type="entry name" value="SPORE GERMINATION PROTEIN B3"/>
    <property type="match status" value="1"/>
</dbReference>
<dbReference type="InterPro" id="IPR057336">
    <property type="entry name" value="GerAC_N"/>
</dbReference>
<dbReference type="Gene3D" id="3.30.300.210">
    <property type="entry name" value="Nutrient germinant receptor protein C, domain 3"/>
    <property type="match status" value="1"/>
</dbReference>
<evidence type="ECO:0000256" key="1">
    <source>
        <dbReference type="ARBA" id="ARBA00004635"/>
    </source>
</evidence>
<dbReference type="InterPro" id="IPR038501">
    <property type="entry name" value="Spore_GerAC_C_sf"/>
</dbReference>
<evidence type="ECO:0000256" key="4">
    <source>
        <dbReference type="ARBA" id="ARBA00022729"/>
    </source>
</evidence>
<evidence type="ECO:0000313" key="12">
    <source>
        <dbReference type="Proteomes" id="UP001589776"/>
    </source>
</evidence>
<evidence type="ECO:0000256" key="3">
    <source>
        <dbReference type="ARBA" id="ARBA00022544"/>
    </source>
</evidence>
<keyword evidence="7" id="KW-0449">Lipoprotein</keyword>
<comment type="similarity">
    <text evidence="2">Belongs to the GerABKC lipoprotein family.</text>
</comment>
<evidence type="ECO:0000256" key="8">
    <source>
        <dbReference type="SAM" id="SignalP"/>
    </source>
</evidence>